<evidence type="ECO:0000259" key="2">
    <source>
        <dbReference type="Pfam" id="PF02872"/>
    </source>
</evidence>
<feature type="chain" id="PRO_5003138244" evidence="1">
    <location>
        <begin position="24"/>
        <end position="256"/>
    </location>
</feature>
<dbReference type="PANTHER" id="PTHR11575">
    <property type="entry name" value="5'-NUCLEOTIDASE-RELATED"/>
    <property type="match status" value="1"/>
</dbReference>
<dbReference type="RefSeq" id="WP_006949033.1">
    <property type="nucleotide sequence ID" value="NZ_BAJI01000039.1"/>
</dbReference>
<dbReference type="PANTHER" id="PTHR11575:SF24">
    <property type="entry name" value="5'-NUCLEOTIDASE"/>
    <property type="match status" value="1"/>
</dbReference>
<protein>
    <submittedName>
        <fullName evidence="3">5'-nucleotidase, C-terminal domain protein</fullName>
    </submittedName>
</protein>
<keyword evidence="1" id="KW-0732">Signal</keyword>
<dbReference type="HOGENOM" id="CLU_094493_0_0_10"/>
<proteinExistence type="predicted"/>
<dbReference type="InterPro" id="IPR036907">
    <property type="entry name" value="5'-Nucleotdase_C_sf"/>
</dbReference>
<dbReference type="Proteomes" id="UP000004394">
    <property type="component" value="Unassembled WGS sequence"/>
</dbReference>
<dbReference type="PRINTS" id="PR01607">
    <property type="entry name" value="APYRASEFAMLY"/>
</dbReference>
<dbReference type="GO" id="GO:0009166">
    <property type="term" value="P:nucleotide catabolic process"/>
    <property type="evidence" value="ECO:0007669"/>
    <property type="project" value="InterPro"/>
</dbReference>
<gene>
    <name evidence="3" type="ORF">HMPREF0658_1074</name>
</gene>
<dbReference type="Pfam" id="PF02872">
    <property type="entry name" value="5_nucleotid_C"/>
    <property type="match status" value="1"/>
</dbReference>
<dbReference type="STRING" id="862515.HMPREF0658_1074"/>
<feature type="signal peptide" evidence="1">
    <location>
        <begin position="1"/>
        <end position="23"/>
    </location>
</feature>
<dbReference type="InterPro" id="IPR008334">
    <property type="entry name" value="5'-Nucleotdase_C"/>
</dbReference>
<dbReference type="OrthoDB" id="4762412at2"/>
<dbReference type="SUPFAM" id="SSF55816">
    <property type="entry name" value="5'-nucleotidase (syn. UDP-sugar hydrolase), C-terminal domain"/>
    <property type="match status" value="1"/>
</dbReference>
<dbReference type="eggNOG" id="COG0737">
    <property type="taxonomic scope" value="Bacteria"/>
</dbReference>
<organism evidence="3 4">
    <name type="scientific">Hoylesella marshii DSM 16973 = JCM 13450</name>
    <dbReference type="NCBI Taxonomy" id="862515"/>
    <lineage>
        <taxon>Bacteria</taxon>
        <taxon>Pseudomonadati</taxon>
        <taxon>Bacteroidota</taxon>
        <taxon>Bacteroidia</taxon>
        <taxon>Bacteroidales</taxon>
        <taxon>Prevotellaceae</taxon>
        <taxon>Hoylesella</taxon>
    </lineage>
</organism>
<evidence type="ECO:0000256" key="1">
    <source>
        <dbReference type="SAM" id="SignalP"/>
    </source>
</evidence>
<evidence type="ECO:0000313" key="4">
    <source>
        <dbReference type="Proteomes" id="UP000004394"/>
    </source>
</evidence>
<dbReference type="GO" id="GO:0016787">
    <property type="term" value="F:hydrolase activity"/>
    <property type="evidence" value="ECO:0007669"/>
    <property type="project" value="InterPro"/>
</dbReference>
<reference evidence="3" key="1">
    <citation type="submission" date="2010-07" db="EMBL/GenBank/DDBJ databases">
        <authorList>
            <person name="Muzny D."/>
            <person name="Qin X."/>
            <person name="Deng J."/>
            <person name="Jiang H."/>
            <person name="Liu Y."/>
            <person name="Qu J."/>
            <person name="Song X.-Z."/>
            <person name="Zhang L."/>
            <person name="Thornton R."/>
            <person name="Coyle M."/>
            <person name="Francisco L."/>
            <person name="Jackson L."/>
            <person name="Javaid M."/>
            <person name="Korchina V."/>
            <person name="Kovar C."/>
            <person name="Mata R."/>
            <person name="Mathew T."/>
            <person name="Ngo R."/>
            <person name="Nguyen L."/>
            <person name="Nguyen N."/>
            <person name="Okwuonu G."/>
            <person name="Ongeri F."/>
            <person name="Pham C."/>
            <person name="Simmons D."/>
            <person name="Wilczek-Boney K."/>
            <person name="Hale W."/>
            <person name="Jakkamsetti A."/>
            <person name="Pham P."/>
            <person name="Ruth R."/>
            <person name="San Lucas F."/>
            <person name="Warren J."/>
            <person name="Zhang J."/>
            <person name="Zhao Z."/>
            <person name="Zhou C."/>
            <person name="Zhu D."/>
            <person name="Lee S."/>
            <person name="Bess C."/>
            <person name="Blankenburg K."/>
            <person name="Forbes L."/>
            <person name="Fu Q."/>
            <person name="Gubbala S."/>
            <person name="Hirani K."/>
            <person name="Jayaseelan J.C."/>
            <person name="Lara F."/>
            <person name="Munidasa M."/>
            <person name="Palculict T."/>
            <person name="Patil S."/>
            <person name="Pu L.-L."/>
            <person name="Saada N."/>
            <person name="Tang L."/>
            <person name="Weissenberger G."/>
            <person name="Zhu Y."/>
            <person name="Hemphill L."/>
            <person name="Shang Y."/>
            <person name="Youmans B."/>
            <person name="Ayvaz T."/>
            <person name="Ross M."/>
            <person name="Santibanez J."/>
            <person name="Aqrawi P."/>
            <person name="Gross S."/>
            <person name="Joshi V."/>
            <person name="Fowler G."/>
            <person name="Nazareth L."/>
            <person name="Reid J."/>
            <person name="Worley K."/>
            <person name="Petrosino J."/>
            <person name="Highlander S."/>
            <person name="Gibbs R."/>
        </authorList>
    </citation>
    <scope>NUCLEOTIDE SEQUENCE [LARGE SCALE GENOMIC DNA]</scope>
    <source>
        <strain evidence="3">DSM 16973</strain>
    </source>
</reference>
<sequence length="256" mass="28041">MIKQKKLFSIGLVAMLVLFSSCASRYHVSGIERSRILIDSRYDAQPDTRAEAILAPYKARVDSVMAPVVGTTDSELTPMRPEGKLSNLLPDILIWAAKDYGEHPDLAVYNIGGMRAALPKGKVTYGDVVDVAPFENKICFLTLSGTKLMELFSQIAFRGGEGVSHGVQLEISKDGKLLSATLHGKPIDPAAHYRVATIDYLSQGNDEMVAFKSGTELVSPQSERNNMRYIICDYFRTQAANGLSVTAKIEGRIVIK</sequence>
<accession>E0NSC3</accession>
<comment type="caution">
    <text evidence="3">The sequence shown here is derived from an EMBL/GenBank/DDBJ whole genome shotgun (WGS) entry which is preliminary data.</text>
</comment>
<dbReference type="InterPro" id="IPR006179">
    <property type="entry name" value="5_nucleotidase/apyrase"/>
</dbReference>
<dbReference type="EMBL" id="AEEI01000035">
    <property type="protein sequence ID" value="EFM01979.1"/>
    <property type="molecule type" value="Genomic_DNA"/>
</dbReference>
<dbReference type="Gene3D" id="3.90.780.10">
    <property type="entry name" value="5'-Nucleotidase, C-terminal domain"/>
    <property type="match status" value="1"/>
</dbReference>
<dbReference type="BioCyc" id="PMAR862515-HMP:GMOO-1091-MONOMER"/>
<evidence type="ECO:0000313" key="3">
    <source>
        <dbReference type="EMBL" id="EFM01979.1"/>
    </source>
</evidence>
<dbReference type="AlphaFoldDB" id="E0NSC3"/>
<dbReference type="PROSITE" id="PS51257">
    <property type="entry name" value="PROKAR_LIPOPROTEIN"/>
    <property type="match status" value="1"/>
</dbReference>
<name>E0NSC3_9BACT</name>
<feature type="domain" description="5'-Nucleotidase C-terminal" evidence="2">
    <location>
        <begin position="69"/>
        <end position="212"/>
    </location>
</feature>
<keyword evidence="4" id="KW-1185">Reference proteome</keyword>